<evidence type="ECO:0000256" key="3">
    <source>
        <dbReference type="ARBA" id="ARBA00023125"/>
    </source>
</evidence>
<dbReference type="PANTHER" id="PTHR30126:SF40">
    <property type="entry name" value="HTH-TYPE TRANSCRIPTIONAL REGULATOR GLTR"/>
    <property type="match status" value="1"/>
</dbReference>
<dbReference type="Gene3D" id="3.40.190.290">
    <property type="match status" value="1"/>
</dbReference>
<reference evidence="6 7" key="1">
    <citation type="submission" date="2018-06" db="EMBL/GenBank/DDBJ databases">
        <title>Paenibacillus imtechensis sp. nov.</title>
        <authorList>
            <person name="Pinnaka A.K."/>
            <person name="Singh H."/>
            <person name="Kaur M."/>
        </authorList>
    </citation>
    <scope>NUCLEOTIDE SEQUENCE [LARGE SCALE GENOMIC DNA]</scope>
    <source>
        <strain evidence="6 7">SMB1</strain>
    </source>
</reference>
<keyword evidence="3" id="KW-0238">DNA-binding</keyword>
<feature type="domain" description="HTH lysR-type" evidence="5">
    <location>
        <begin position="1"/>
        <end position="58"/>
    </location>
</feature>
<dbReference type="EMBL" id="QKRB01000046">
    <property type="protein sequence ID" value="PZD94988.1"/>
    <property type="molecule type" value="Genomic_DNA"/>
</dbReference>
<dbReference type="PANTHER" id="PTHR30126">
    <property type="entry name" value="HTH-TYPE TRANSCRIPTIONAL REGULATOR"/>
    <property type="match status" value="1"/>
</dbReference>
<dbReference type="Pfam" id="PF00126">
    <property type="entry name" value="HTH_1"/>
    <property type="match status" value="1"/>
</dbReference>
<dbReference type="OrthoDB" id="9778774at2"/>
<dbReference type="RefSeq" id="WP_111147536.1">
    <property type="nucleotide sequence ID" value="NZ_QKRB01000046.1"/>
</dbReference>
<dbReference type="SUPFAM" id="SSF53850">
    <property type="entry name" value="Periplasmic binding protein-like II"/>
    <property type="match status" value="1"/>
</dbReference>
<dbReference type="SUPFAM" id="SSF46785">
    <property type="entry name" value="Winged helix' DNA-binding domain"/>
    <property type="match status" value="1"/>
</dbReference>
<sequence length="292" mass="33127">MNIEALEYFIKVYEKKSVSAAAKDLFITPQGISKTIKQLEMELEAELFTRGPRGMEATEAGELLHARAKHIRYLLEDIKKEISILSGKKGGLHIVVTYSASWELPADYLYGFSAIYPDIKIKLRESSDEYPVDEMLQDEVDIGIVLGPDEFDNCDVDLITTGEMVAVVSREHPLAARDVISITDLENEPLIVKATDKRREHAFVEKCLEQGFTPNVMHQYGSVLTAHRLCEMSGFVAVSIDFIEQAVQNDKLKVIRFRENIPQNIYLMTRKNGFQTTAISLFRNYIKDKSKS</sequence>
<comment type="caution">
    <text evidence="6">The sequence shown here is derived from an EMBL/GenBank/DDBJ whole genome shotgun (WGS) entry which is preliminary data.</text>
</comment>
<dbReference type="PROSITE" id="PS50931">
    <property type="entry name" value="HTH_LYSR"/>
    <property type="match status" value="1"/>
</dbReference>
<dbReference type="CDD" id="cd05466">
    <property type="entry name" value="PBP2_LTTR_substrate"/>
    <property type="match status" value="1"/>
</dbReference>
<evidence type="ECO:0000256" key="1">
    <source>
        <dbReference type="ARBA" id="ARBA00009437"/>
    </source>
</evidence>
<evidence type="ECO:0000256" key="4">
    <source>
        <dbReference type="ARBA" id="ARBA00023163"/>
    </source>
</evidence>
<evidence type="ECO:0000313" key="6">
    <source>
        <dbReference type="EMBL" id="PZD94988.1"/>
    </source>
</evidence>
<dbReference type="InterPro" id="IPR036388">
    <property type="entry name" value="WH-like_DNA-bd_sf"/>
</dbReference>
<evidence type="ECO:0000259" key="5">
    <source>
        <dbReference type="PROSITE" id="PS50931"/>
    </source>
</evidence>
<dbReference type="InterPro" id="IPR005119">
    <property type="entry name" value="LysR_subst-bd"/>
</dbReference>
<dbReference type="FunFam" id="1.10.10.10:FF:000001">
    <property type="entry name" value="LysR family transcriptional regulator"/>
    <property type="match status" value="1"/>
</dbReference>
<accession>A0A2W1L4K7</accession>
<gene>
    <name evidence="6" type="ORF">DNH61_15210</name>
</gene>
<organism evidence="6 7">
    <name type="scientific">Paenibacillus sambharensis</name>
    <dbReference type="NCBI Taxonomy" id="1803190"/>
    <lineage>
        <taxon>Bacteria</taxon>
        <taxon>Bacillati</taxon>
        <taxon>Bacillota</taxon>
        <taxon>Bacilli</taxon>
        <taxon>Bacillales</taxon>
        <taxon>Paenibacillaceae</taxon>
        <taxon>Paenibacillus</taxon>
    </lineage>
</organism>
<comment type="similarity">
    <text evidence="1">Belongs to the LysR transcriptional regulatory family.</text>
</comment>
<dbReference type="InterPro" id="IPR036390">
    <property type="entry name" value="WH_DNA-bd_sf"/>
</dbReference>
<dbReference type="InterPro" id="IPR000847">
    <property type="entry name" value="LysR_HTH_N"/>
</dbReference>
<dbReference type="GO" id="GO:0003700">
    <property type="term" value="F:DNA-binding transcription factor activity"/>
    <property type="evidence" value="ECO:0007669"/>
    <property type="project" value="InterPro"/>
</dbReference>
<evidence type="ECO:0000256" key="2">
    <source>
        <dbReference type="ARBA" id="ARBA00023015"/>
    </source>
</evidence>
<keyword evidence="2" id="KW-0805">Transcription regulation</keyword>
<proteinExistence type="inferred from homology"/>
<protein>
    <submittedName>
        <fullName evidence="6">LysR family transcriptional regulator</fullName>
    </submittedName>
</protein>
<dbReference type="AlphaFoldDB" id="A0A2W1L4K7"/>
<dbReference type="GO" id="GO:0000976">
    <property type="term" value="F:transcription cis-regulatory region binding"/>
    <property type="evidence" value="ECO:0007669"/>
    <property type="project" value="TreeGrafter"/>
</dbReference>
<keyword evidence="7" id="KW-1185">Reference proteome</keyword>
<keyword evidence="4" id="KW-0804">Transcription</keyword>
<evidence type="ECO:0000313" key="7">
    <source>
        <dbReference type="Proteomes" id="UP000249522"/>
    </source>
</evidence>
<dbReference type="Proteomes" id="UP000249522">
    <property type="component" value="Unassembled WGS sequence"/>
</dbReference>
<dbReference type="Gene3D" id="1.10.10.10">
    <property type="entry name" value="Winged helix-like DNA-binding domain superfamily/Winged helix DNA-binding domain"/>
    <property type="match status" value="1"/>
</dbReference>
<name>A0A2W1L4K7_9BACL</name>
<dbReference type="Pfam" id="PF03466">
    <property type="entry name" value="LysR_substrate"/>
    <property type="match status" value="1"/>
</dbReference>